<dbReference type="AlphaFoldDB" id="A0A0R1V292"/>
<evidence type="ECO:0000313" key="3">
    <source>
        <dbReference type="Proteomes" id="UP000051166"/>
    </source>
</evidence>
<proteinExistence type="predicted"/>
<gene>
    <name evidence="2" type="ORF">FD50_GL000073</name>
</gene>
<keyword evidence="1" id="KW-1133">Transmembrane helix</keyword>
<dbReference type="GeneID" id="98307541"/>
<keyword evidence="1" id="KW-0472">Membrane</keyword>
<dbReference type="PATRIC" id="fig|1423801.4.peg.72"/>
<comment type="caution">
    <text evidence="2">The sequence shown here is derived from an EMBL/GenBank/DDBJ whole genome shotgun (WGS) entry which is preliminary data.</text>
</comment>
<sequence length="61" mass="6574">MTKNNHFWTVVAANISFILVDLGMICFTCAAFALNFVAGLIVAGVMLIILAYILQPQQGGE</sequence>
<organism evidence="2 3">
    <name type="scientific">Liquorilactobacillus satsumensis DSM 16230 = JCM 12392</name>
    <dbReference type="NCBI Taxonomy" id="1423801"/>
    <lineage>
        <taxon>Bacteria</taxon>
        <taxon>Bacillati</taxon>
        <taxon>Bacillota</taxon>
        <taxon>Bacilli</taxon>
        <taxon>Lactobacillales</taxon>
        <taxon>Lactobacillaceae</taxon>
        <taxon>Liquorilactobacillus</taxon>
    </lineage>
</organism>
<dbReference type="Proteomes" id="UP000051166">
    <property type="component" value="Unassembled WGS sequence"/>
</dbReference>
<keyword evidence="3" id="KW-1185">Reference proteome</keyword>
<evidence type="ECO:0000256" key="1">
    <source>
        <dbReference type="SAM" id="Phobius"/>
    </source>
</evidence>
<accession>A0A0R1V292</accession>
<feature type="transmembrane region" description="Helical" evidence="1">
    <location>
        <begin position="32"/>
        <end position="54"/>
    </location>
</feature>
<reference evidence="2 3" key="1">
    <citation type="journal article" date="2015" name="Genome Announc.">
        <title>Expanding the biotechnology potential of lactobacilli through comparative genomics of 213 strains and associated genera.</title>
        <authorList>
            <person name="Sun Z."/>
            <person name="Harris H.M."/>
            <person name="McCann A."/>
            <person name="Guo C."/>
            <person name="Argimon S."/>
            <person name="Zhang W."/>
            <person name="Yang X."/>
            <person name="Jeffery I.B."/>
            <person name="Cooney J.C."/>
            <person name="Kagawa T.F."/>
            <person name="Liu W."/>
            <person name="Song Y."/>
            <person name="Salvetti E."/>
            <person name="Wrobel A."/>
            <person name="Rasinkangas P."/>
            <person name="Parkhill J."/>
            <person name="Rea M.C."/>
            <person name="O'Sullivan O."/>
            <person name="Ritari J."/>
            <person name="Douillard F.P."/>
            <person name="Paul Ross R."/>
            <person name="Yang R."/>
            <person name="Briner A.E."/>
            <person name="Felis G.E."/>
            <person name="de Vos W.M."/>
            <person name="Barrangou R."/>
            <person name="Klaenhammer T.R."/>
            <person name="Caufield P.W."/>
            <person name="Cui Y."/>
            <person name="Zhang H."/>
            <person name="O'Toole P.W."/>
        </authorList>
    </citation>
    <scope>NUCLEOTIDE SEQUENCE [LARGE SCALE GENOMIC DNA]</scope>
    <source>
        <strain evidence="2 3">DSM 16230</strain>
    </source>
</reference>
<keyword evidence="1" id="KW-0812">Transmembrane</keyword>
<evidence type="ECO:0000313" key="2">
    <source>
        <dbReference type="EMBL" id="KRL99753.1"/>
    </source>
</evidence>
<dbReference type="STRING" id="1423801.FD50_GL000073"/>
<feature type="transmembrane region" description="Helical" evidence="1">
    <location>
        <begin position="6"/>
        <end position="25"/>
    </location>
</feature>
<protein>
    <submittedName>
        <fullName evidence="2">Uncharacterized protein</fullName>
    </submittedName>
</protein>
<name>A0A0R1V292_9LACO</name>
<dbReference type="RefSeq" id="WP_054756625.1">
    <property type="nucleotide sequence ID" value="NZ_AZFQ01000023.1"/>
</dbReference>
<dbReference type="EMBL" id="AZFQ01000023">
    <property type="protein sequence ID" value="KRL99753.1"/>
    <property type="molecule type" value="Genomic_DNA"/>
</dbReference>